<dbReference type="SUPFAM" id="SSF53850">
    <property type="entry name" value="Periplasmic binding protein-like II"/>
    <property type="match status" value="1"/>
</dbReference>
<dbReference type="PANTHER" id="PTHR43649">
    <property type="entry name" value="ARABINOSE-BINDING PROTEIN-RELATED"/>
    <property type="match status" value="1"/>
</dbReference>
<dbReference type="InterPro" id="IPR050490">
    <property type="entry name" value="Bact_solute-bd_prot1"/>
</dbReference>
<gene>
    <name evidence="1" type="ORF">ACH47X_18900</name>
</gene>
<dbReference type="Gene3D" id="3.40.190.10">
    <property type="entry name" value="Periplasmic binding protein-like II"/>
    <property type="match status" value="2"/>
</dbReference>
<dbReference type="RefSeq" id="WP_397406068.1">
    <property type="nucleotide sequence ID" value="NZ_JBIRYI010000012.1"/>
</dbReference>
<evidence type="ECO:0000313" key="2">
    <source>
        <dbReference type="Proteomes" id="UP001611580"/>
    </source>
</evidence>
<dbReference type="Proteomes" id="UP001611580">
    <property type="component" value="Unassembled WGS sequence"/>
</dbReference>
<proteinExistence type="predicted"/>
<dbReference type="Pfam" id="PF01547">
    <property type="entry name" value="SBP_bac_1"/>
    <property type="match status" value="1"/>
</dbReference>
<dbReference type="PANTHER" id="PTHR43649:SF30">
    <property type="entry name" value="ABC TRANSPORTER SUBSTRATE-BINDING PROTEIN"/>
    <property type="match status" value="1"/>
</dbReference>
<keyword evidence="2" id="KW-1185">Reference proteome</keyword>
<reference evidence="1 2" key="1">
    <citation type="submission" date="2024-10" db="EMBL/GenBank/DDBJ databases">
        <title>The Natural Products Discovery Center: Release of the First 8490 Sequenced Strains for Exploring Actinobacteria Biosynthetic Diversity.</title>
        <authorList>
            <person name="Kalkreuter E."/>
            <person name="Kautsar S.A."/>
            <person name="Yang D."/>
            <person name="Bader C.D."/>
            <person name="Teijaro C.N."/>
            <person name="Fluegel L."/>
            <person name="Davis C.M."/>
            <person name="Simpson J.R."/>
            <person name="Lauterbach L."/>
            <person name="Steele A.D."/>
            <person name="Gui C."/>
            <person name="Meng S."/>
            <person name="Li G."/>
            <person name="Viehrig K."/>
            <person name="Ye F."/>
            <person name="Su P."/>
            <person name="Kiefer A.F."/>
            <person name="Nichols A."/>
            <person name="Cepeda A.J."/>
            <person name="Yan W."/>
            <person name="Fan B."/>
            <person name="Jiang Y."/>
            <person name="Adhikari A."/>
            <person name="Zheng C.-J."/>
            <person name="Schuster L."/>
            <person name="Cowan T.M."/>
            <person name="Smanski M.J."/>
            <person name="Chevrette M.G."/>
            <person name="De Carvalho L.P.S."/>
            <person name="Shen B."/>
        </authorList>
    </citation>
    <scope>NUCLEOTIDE SEQUENCE [LARGE SCALE GENOMIC DNA]</scope>
    <source>
        <strain evidence="1 2">NPDC019481</strain>
    </source>
</reference>
<organism evidence="1 2">
    <name type="scientific">Promicromonospora kroppenstedtii</name>
    <dbReference type="NCBI Taxonomy" id="440482"/>
    <lineage>
        <taxon>Bacteria</taxon>
        <taxon>Bacillati</taxon>
        <taxon>Actinomycetota</taxon>
        <taxon>Actinomycetes</taxon>
        <taxon>Micrococcales</taxon>
        <taxon>Promicromonosporaceae</taxon>
        <taxon>Promicromonospora</taxon>
    </lineage>
</organism>
<accession>A0ABW7XP12</accession>
<sequence>MNLHARSDRGTARGRGHHRMVRAGVAVAAVLAVAACSSGGSGSGGSDQDVSLTFSWWGDASRAERYEQALEIFEEDNPGITVQTSYAGFTDYWTARNTEAASRTLPDVLQMDLAYLTEYTEFGHVIPLDEYFGDTIEVDTIAEPLLASGQVDGQTYGLASSASTLGTFVNTDLLDELGVDVPQEGLTWDEYDALLAEISAAGAEHDPAVHGSVDYTQFFWLFQIWLQQNGRSLFDGEQLGFTQDDLATWWGKSAAIHEQNGFLPTKRQEQLSGADAVGVGETAAEISWDNFLVRFSEGQAEPNLTLLPVPADDFENNSGMFLKPGLQLSVAANSEHPDEAAKLVDFLVNDPRVGEIFGMSRGVPASSATLEGVELDELDQQILDYESALEPHLVGSAPPPVAGLSNLEATFTTIAMEVAYGTLTADEAADRWFAEAETALAG</sequence>
<evidence type="ECO:0000313" key="1">
    <source>
        <dbReference type="EMBL" id="MFI2488985.1"/>
    </source>
</evidence>
<dbReference type="EMBL" id="JBIRYI010000012">
    <property type="protein sequence ID" value="MFI2488985.1"/>
    <property type="molecule type" value="Genomic_DNA"/>
</dbReference>
<dbReference type="InterPro" id="IPR006059">
    <property type="entry name" value="SBP"/>
</dbReference>
<name>A0ABW7XP12_9MICO</name>
<comment type="caution">
    <text evidence="1">The sequence shown here is derived from an EMBL/GenBank/DDBJ whole genome shotgun (WGS) entry which is preliminary data.</text>
</comment>
<protein>
    <submittedName>
        <fullName evidence="1">ABC transporter substrate-binding protein</fullName>
    </submittedName>
</protein>